<dbReference type="EMBL" id="JXJN01004952">
    <property type="status" value="NOT_ANNOTATED_CDS"/>
    <property type="molecule type" value="Genomic_DNA"/>
</dbReference>
<keyword evidence="1" id="KW-0472">Membrane</keyword>
<protein>
    <submittedName>
        <fullName evidence="2">Uncharacterized protein</fullName>
    </submittedName>
</protein>
<feature type="transmembrane region" description="Helical" evidence="1">
    <location>
        <begin position="6"/>
        <end position="38"/>
    </location>
</feature>
<keyword evidence="1" id="KW-1133">Transmembrane helix</keyword>
<evidence type="ECO:0000313" key="3">
    <source>
        <dbReference type="Proteomes" id="UP000092460"/>
    </source>
</evidence>
<proteinExistence type="predicted"/>
<accession>A0A1B0AWU3</accession>
<keyword evidence="1" id="KW-0812">Transmembrane</keyword>
<keyword evidence="3" id="KW-1185">Reference proteome</keyword>
<dbReference type="EnsemblMetazoa" id="GPPI011443-RA">
    <property type="protein sequence ID" value="GPPI011443-PA"/>
    <property type="gene ID" value="GPPI011443"/>
</dbReference>
<dbReference type="VEuPathDB" id="VectorBase:GPPI011443"/>
<sequence>MTKAGGALFAAAASSVVGVVVVVVAVDAAAVAFVVAYLPVVLKLTKSGCTAVLEDCEESPSLHLRKTVTF</sequence>
<dbReference type="AlphaFoldDB" id="A0A1B0AWU3"/>
<dbReference type="Proteomes" id="UP000092460">
    <property type="component" value="Unassembled WGS sequence"/>
</dbReference>
<evidence type="ECO:0000313" key="2">
    <source>
        <dbReference type="EnsemblMetazoa" id="GPPI011443-PA"/>
    </source>
</evidence>
<evidence type="ECO:0000256" key="1">
    <source>
        <dbReference type="SAM" id="Phobius"/>
    </source>
</evidence>
<organism evidence="2 3">
    <name type="scientific">Glossina palpalis gambiensis</name>
    <dbReference type="NCBI Taxonomy" id="67801"/>
    <lineage>
        <taxon>Eukaryota</taxon>
        <taxon>Metazoa</taxon>
        <taxon>Ecdysozoa</taxon>
        <taxon>Arthropoda</taxon>
        <taxon>Hexapoda</taxon>
        <taxon>Insecta</taxon>
        <taxon>Pterygota</taxon>
        <taxon>Neoptera</taxon>
        <taxon>Endopterygota</taxon>
        <taxon>Diptera</taxon>
        <taxon>Brachycera</taxon>
        <taxon>Muscomorpha</taxon>
        <taxon>Hippoboscoidea</taxon>
        <taxon>Glossinidae</taxon>
        <taxon>Glossina</taxon>
    </lineage>
</organism>
<reference evidence="3" key="1">
    <citation type="submission" date="2015-01" db="EMBL/GenBank/DDBJ databases">
        <authorList>
            <person name="Aksoy S."/>
            <person name="Warren W."/>
            <person name="Wilson R.K."/>
        </authorList>
    </citation>
    <scope>NUCLEOTIDE SEQUENCE [LARGE SCALE GENOMIC DNA]</scope>
    <source>
        <strain evidence="3">IAEA</strain>
    </source>
</reference>
<name>A0A1B0AWU3_9MUSC</name>
<reference evidence="2" key="2">
    <citation type="submission" date="2020-05" db="UniProtKB">
        <authorList>
            <consortium name="EnsemblMetazoa"/>
        </authorList>
    </citation>
    <scope>IDENTIFICATION</scope>
    <source>
        <strain evidence="2">IAEA</strain>
    </source>
</reference>